<dbReference type="Pfam" id="PF03358">
    <property type="entry name" value="FMN_red"/>
    <property type="match status" value="1"/>
</dbReference>
<sequence>MADAPATKVAIIYYSVTGTIDTMARRLAATAEAQGAEVRLLAVGREDAQGQPGSDERPQQPTADDVVWADVVLFGTPSRYGNVAGRLKVFIDSLGAQWAQGQLADKVYAGFTASQTLHGGQEAVLLSLYTTIHHFGGIVVSPGYTDGSKFVDGNPYGVGHVTGGGNDQPVDDVTNGALDHMVTRALTVSRRLNG</sequence>
<dbReference type="PANTHER" id="PTHR30546:SF23">
    <property type="entry name" value="FLAVOPROTEIN-LIKE PROTEIN YCP4-RELATED"/>
    <property type="match status" value="1"/>
</dbReference>
<dbReference type="InParanoid" id="A0A3N1GA98"/>
<dbReference type="RefSeq" id="WP_123380744.1">
    <property type="nucleotide sequence ID" value="NZ_RJKN01000007.1"/>
</dbReference>
<evidence type="ECO:0000313" key="2">
    <source>
        <dbReference type="EMBL" id="ROP27141.1"/>
    </source>
</evidence>
<dbReference type="Proteomes" id="UP000276232">
    <property type="component" value="Unassembled WGS sequence"/>
</dbReference>
<evidence type="ECO:0000259" key="1">
    <source>
        <dbReference type="PROSITE" id="PS50902"/>
    </source>
</evidence>
<dbReference type="Gene3D" id="3.40.50.360">
    <property type="match status" value="1"/>
</dbReference>
<dbReference type="SUPFAM" id="SSF52218">
    <property type="entry name" value="Flavoproteins"/>
    <property type="match status" value="1"/>
</dbReference>
<protein>
    <submittedName>
        <fullName evidence="2">NAD(P)H dehydrogenase (Quinone)</fullName>
    </submittedName>
</protein>
<dbReference type="InterPro" id="IPR029039">
    <property type="entry name" value="Flavoprotein-like_sf"/>
</dbReference>
<gene>
    <name evidence="2" type="ORF">EDC03_2664</name>
</gene>
<accession>A0A3N1GA98</accession>
<dbReference type="AlphaFoldDB" id="A0A3N1GA98"/>
<dbReference type="GO" id="GO:0016020">
    <property type="term" value="C:membrane"/>
    <property type="evidence" value="ECO:0007669"/>
    <property type="project" value="TreeGrafter"/>
</dbReference>
<dbReference type="GO" id="GO:0010181">
    <property type="term" value="F:FMN binding"/>
    <property type="evidence" value="ECO:0007669"/>
    <property type="project" value="InterPro"/>
</dbReference>
<dbReference type="GO" id="GO:0003955">
    <property type="term" value="F:NAD(P)H dehydrogenase (quinone) activity"/>
    <property type="evidence" value="ECO:0007669"/>
    <property type="project" value="TreeGrafter"/>
</dbReference>
<dbReference type="PANTHER" id="PTHR30546">
    <property type="entry name" value="FLAVODOXIN-RELATED PROTEIN WRBA-RELATED"/>
    <property type="match status" value="1"/>
</dbReference>
<comment type="caution">
    <text evidence="2">The sequence shown here is derived from an EMBL/GenBank/DDBJ whole genome shotgun (WGS) entry which is preliminary data.</text>
</comment>
<name>A0A3N1GA98_9ACTN</name>
<proteinExistence type="predicted"/>
<dbReference type="EMBL" id="RJKN01000007">
    <property type="protein sequence ID" value="ROP27141.1"/>
    <property type="molecule type" value="Genomic_DNA"/>
</dbReference>
<dbReference type="PROSITE" id="PS50902">
    <property type="entry name" value="FLAVODOXIN_LIKE"/>
    <property type="match status" value="1"/>
</dbReference>
<dbReference type="OrthoDB" id="9801479at2"/>
<reference evidence="2 3" key="1">
    <citation type="journal article" date="2015" name="Stand. Genomic Sci.">
        <title>Genomic Encyclopedia of Bacterial and Archaeal Type Strains, Phase III: the genomes of soil and plant-associated and newly described type strains.</title>
        <authorList>
            <person name="Whitman W.B."/>
            <person name="Woyke T."/>
            <person name="Klenk H.P."/>
            <person name="Zhou Y."/>
            <person name="Lilburn T.G."/>
            <person name="Beck B.J."/>
            <person name="De Vos P."/>
            <person name="Vandamme P."/>
            <person name="Eisen J.A."/>
            <person name="Garrity G."/>
            <person name="Hugenholtz P."/>
            <person name="Kyrpides N.C."/>
        </authorList>
    </citation>
    <scope>NUCLEOTIDE SEQUENCE [LARGE SCALE GENOMIC DNA]</scope>
    <source>
        <strain evidence="2 3">CECT 7306</strain>
    </source>
</reference>
<dbReference type="InterPro" id="IPR008254">
    <property type="entry name" value="Flavodoxin/NO_synth"/>
</dbReference>
<keyword evidence="3" id="KW-1185">Reference proteome</keyword>
<evidence type="ECO:0000313" key="3">
    <source>
        <dbReference type="Proteomes" id="UP000276232"/>
    </source>
</evidence>
<dbReference type="InterPro" id="IPR005025">
    <property type="entry name" value="FMN_Rdtase-like_dom"/>
</dbReference>
<organism evidence="2 3">
    <name type="scientific">Pseudokineococcus lusitanus</name>
    <dbReference type="NCBI Taxonomy" id="763993"/>
    <lineage>
        <taxon>Bacteria</taxon>
        <taxon>Bacillati</taxon>
        <taxon>Actinomycetota</taxon>
        <taxon>Actinomycetes</taxon>
        <taxon>Kineosporiales</taxon>
        <taxon>Kineosporiaceae</taxon>
        <taxon>Pseudokineococcus</taxon>
    </lineage>
</organism>
<feature type="domain" description="Flavodoxin-like" evidence="1">
    <location>
        <begin position="9"/>
        <end position="182"/>
    </location>
</feature>